<evidence type="ECO:0008006" key="5">
    <source>
        <dbReference type="Google" id="ProtNLM"/>
    </source>
</evidence>
<organism evidence="3 4">
    <name type="scientific">Curvularia kusanoi</name>
    <name type="common">Cochliobolus kusanoi</name>
    <dbReference type="NCBI Taxonomy" id="90978"/>
    <lineage>
        <taxon>Eukaryota</taxon>
        <taxon>Fungi</taxon>
        <taxon>Dikarya</taxon>
        <taxon>Ascomycota</taxon>
        <taxon>Pezizomycotina</taxon>
        <taxon>Dothideomycetes</taxon>
        <taxon>Pleosporomycetidae</taxon>
        <taxon>Pleosporales</taxon>
        <taxon>Pleosporineae</taxon>
        <taxon>Pleosporaceae</taxon>
        <taxon>Curvularia</taxon>
    </lineage>
</organism>
<evidence type="ECO:0000256" key="2">
    <source>
        <dbReference type="SAM" id="Phobius"/>
    </source>
</evidence>
<proteinExistence type="predicted"/>
<keyword evidence="2" id="KW-0472">Membrane</keyword>
<keyword evidence="2" id="KW-0812">Transmembrane</keyword>
<reference evidence="3" key="1">
    <citation type="submission" date="2019-04" db="EMBL/GenBank/DDBJ databases">
        <title>Sequencing of skin fungus with MAO and IRED activity.</title>
        <authorList>
            <person name="Marsaioli A.J."/>
            <person name="Bonatto J.M.C."/>
            <person name="Reis Junior O."/>
        </authorList>
    </citation>
    <scope>NUCLEOTIDE SEQUENCE</scope>
    <source>
        <strain evidence="3">30M1</strain>
    </source>
</reference>
<keyword evidence="4" id="KW-1185">Reference proteome</keyword>
<evidence type="ECO:0000313" key="4">
    <source>
        <dbReference type="Proteomes" id="UP000801428"/>
    </source>
</evidence>
<sequence length="570" mass="60451">MYIDTAAANSRSRQPRIIISPHYAAPYTQSQTPLLEEPLEDRDAPPTYLEATTPGLYYGRPSGDEGATLLNSEEQRYKEDAYSGRSLVRSLRTKWTKWLGITMLLVFVFAAGIAFTTSARKVKQASVVAVPVPSAQAAAAGTQAPPTSTYPARPDESEGMIGPDVTEIPWPSSTVAATPSVSAQSKKIFPIRWPARCGKKYNVKTEEYNFGSSKDINIKEAINQLDGPYKRVQGWVHVTKAPADQVAGTVQARMSYAVSPSVDVDSVKYASTANSLTVGGSSNQPASLGSVPAGSACLGMSIVLYMAPGATLENFNIEATHLGMQIHGGVDFTVTNTSSISLTSGTLDASMLKSQQTYLKTTSGSISGKYALADLLAIDTKTGSVNVNVQPQAATAAAGASSSAIFRANTHSGSMRIDFDRKRIPERDYQVYLNSTVGSVDGAFIHGSQTTIDSIAGSVTADILPYKSGAFASKLDTSTHSGQMNVTLRAPYQAKGVLMTGLKSTHKSVSGGVGLKYPKEWQGHIDGTSLSGELHLQGKDLELINQNDTPGKNHVEAKKGSGGSQMVFST</sequence>
<accession>A0A9P4WDV4</accession>
<evidence type="ECO:0000256" key="1">
    <source>
        <dbReference type="SAM" id="MobiDB-lite"/>
    </source>
</evidence>
<feature type="transmembrane region" description="Helical" evidence="2">
    <location>
        <begin position="95"/>
        <end position="115"/>
    </location>
</feature>
<keyword evidence="2" id="KW-1133">Transmembrane helix</keyword>
<dbReference type="Proteomes" id="UP000801428">
    <property type="component" value="Unassembled WGS sequence"/>
</dbReference>
<evidence type="ECO:0000313" key="3">
    <source>
        <dbReference type="EMBL" id="KAF3006759.1"/>
    </source>
</evidence>
<dbReference type="OrthoDB" id="3539644at2759"/>
<feature type="compositionally biased region" description="Low complexity" evidence="1">
    <location>
        <begin position="136"/>
        <end position="149"/>
    </location>
</feature>
<dbReference type="EMBL" id="SWKU01000005">
    <property type="protein sequence ID" value="KAF3006759.1"/>
    <property type="molecule type" value="Genomic_DNA"/>
</dbReference>
<name>A0A9P4WDV4_CURKU</name>
<gene>
    <name evidence="3" type="ORF">E8E13_009998</name>
</gene>
<feature type="region of interest" description="Disordered" evidence="1">
    <location>
        <begin position="546"/>
        <end position="570"/>
    </location>
</feature>
<comment type="caution">
    <text evidence="3">The sequence shown here is derived from an EMBL/GenBank/DDBJ whole genome shotgun (WGS) entry which is preliminary data.</text>
</comment>
<feature type="region of interest" description="Disordered" evidence="1">
    <location>
        <begin position="136"/>
        <end position="159"/>
    </location>
</feature>
<dbReference type="AlphaFoldDB" id="A0A9P4WDV4"/>
<protein>
    <recommendedName>
        <fullName evidence="5">Adhesin domain-containing protein</fullName>
    </recommendedName>
</protein>